<evidence type="ECO:0000313" key="3">
    <source>
        <dbReference type="Proteomes" id="UP000680206"/>
    </source>
</evidence>
<dbReference type="EMBL" id="JAGEPF010000001">
    <property type="protein sequence ID" value="MBO2456249.1"/>
    <property type="molecule type" value="Genomic_DNA"/>
</dbReference>
<organism evidence="2 3">
    <name type="scientific">Actinomadura violacea</name>
    <dbReference type="NCBI Taxonomy" id="2819934"/>
    <lineage>
        <taxon>Bacteria</taxon>
        <taxon>Bacillati</taxon>
        <taxon>Actinomycetota</taxon>
        <taxon>Actinomycetes</taxon>
        <taxon>Streptosporangiales</taxon>
        <taxon>Thermomonosporaceae</taxon>
        <taxon>Actinomadura</taxon>
    </lineage>
</organism>
<accession>A0ABS3RJI6</accession>
<reference evidence="2 3" key="1">
    <citation type="submission" date="2021-03" db="EMBL/GenBank/DDBJ databases">
        <title>Actinomadura violae sp. nov., isolated from lichen in Thailand.</title>
        <authorList>
            <person name="Kanchanasin P."/>
            <person name="Saeng-In P."/>
            <person name="Phongsopitanun W."/>
            <person name="Yuki M."/>
            <person name="Kudo T."/>
            <person name="Ohkuma M."/>
            <person name="Tanasupawat S."/>
        </authorList>
    </citation>
    <scope>NUCLEOTIDE SEQUENCE [LARGE SCALE GENOMIC DNA]</scope>
    <source>
        <strain evidence="2 3">LCR2-06</strain>
    </source>
</reference>
<name>A0ABS3RJI6_9ACTN</name>
<protein>
    <submittedName>
        <fullName evidence="2">Uncharacterized protein</fullName>
    </submittedName>
</protein>
<evidence type="ECO:0000256" key="1">
    <source>
        <dbReference type="SAM" id="MobiDB-lite"/>
    </source>
</evidence>
<keyword evidence="3" id="KW-1185">Reference proteome</keyword>
<gene>
    <name evidence="2" type="ORF">J4709_01435</name>
</gene>
<sequence length="126" mass="13218">MLAVVHSVTSLTRLLDALALFEDDRRVRVLFTAIPGATVPGGVDAFLGDIEARTLSWDECAGREFDLAMTAASSGPLHAVRAPLLNIPHGAGYNKILPGTRNPEPGTRNPQPGRPGLRAQPGTAAA</sequence>
<evidence type="ECO:0000313" key="2">
    <source>
        <dbReference type="EMBL" id="MBO2456249.1"/>
    </source>
</evidence>
<feature type="region of interest" description="Disordered" evidence="1">
    <location>
        <begin position="95"/>
        <end position="126"/>
    </location>
</feature>
<comment type="caution">
    <text evidence="2">The sequence shown here is derived from an EMBL/GenBank/DDBJ whole genome shotgun (WGS) entry which is preliminary data.</text>
</comment>
<dbReference type="RefSeq" id="WP_208235966.1">
    <property type="nucleotide sequence ID" value="NZ_JAGEPF010000001.1"/>
</dbReference>
<dbReference type="Proteomes" id="UP000680206">
    <property type="component" value="Unassembled WGS sequence"/>
</dbReference>
<proteinExistence type="predicted"/>